<protein>
    <submittedName>
        <fullName evidence="3">Uncharacterized protein</fullName>
    </submittedName>
</protein>
<keyword evidence="2" id="KW-0812">Transmembrane</keyword>
<proteinExistence type="predicted"/>
<feature type="compositionally biased region" description="Polar residues" evidence="1">
    <location>
        <begin position="159"/>
        <end position="170"/>
    </location>
</feature>
<keyword evidence="2" id="KW-1133">Transmembrane helix</keyword>
<feature type="transmembrane region" description="Helical" evidence="2">
    <location>
        <begin position="120"/>
        <end position="142"/>
    </location>
</feature>
<dbReference type="EMBL" id="MU839006">
    <property type="protein sequence ID" value="KAK1768218.1"/>
    <property type="molecule type" value="Genomic_DNA"/>
</dbReference>
<evidence type="ECO:0000256" key="1">
    <source>
        <dbReference type="SAM" id="MobiDB-lite"/>
    </source>
</evidence>
<name>A0AAJ0C145_9PEZI</name>
<sequence>MGRRIRATRPLYCSPTWFLSRSIPYCDHSGCWTALSHRWNWRLFCLVFPRCIRLVKVRWSNHHREQKQHQGKRRSISLETTASHLIPPRPKTDKATTRRTATLRQIPISKKKRKKNSAHWSFLFLILLWFLSFGCFGEISVLTDTFTGVWEKQEGNWIHTPQTGTRTSSAGRKRMEKRTDTTGWRDLSPFAAVHRISCAHTHTVFLCQAEKRYGGCIHSPKGW</sequence>
<dbReference type="AlphaFoldDB" id="A0AAJ0C145"/>
<gene>
    <name evidence="3" type="ORF">QBC33DRAFT_47852</name>
</gene>
<organism evidence="3 4">
    <name type="scientific">Phialemonium atrogriseum</name>
    <dbReference type="NCBI Taxonomy" id="1093897"/>
    <lineage>
        <taxon>Eukaryota</taxon>
        <taxon>Fungi</taxon>
        <taxon>Dikarya</taxon>
        <taxon>Ascomycota</taxon>
        <taxon>Pezizomycotina</taxon>
        <taxon>Sordariomycetes</taxon>
        <taxon>Sordariomycetidae</taxon>
        <taxon>Cephalothecales</taxon>
        <taxon>Cephalothecaceae</taxon>
        <taxon>Phialemonium</taxon>
    </lineage>
</organism>
<comment type="caution">
    <text evidence="3">The sequence shown here is derived from an EMBL/GenBank/DDBJ whole genome shotgun (WGS) entry which is preliminary data.</text>
</comment>
<keyword evidence="4" id="KW-1185">Reference proteome</keyword>
<reference evidence="3" key="1">
    <citation type="submission" date="2023-06" db="EMBL/GenBank/DDBJ databases">
        <title>Genome-scale phylogeny and comparative genomics of the fungal order Sordariales.</title>
        <authorList>
            <consortium name="Lawrence Berkeley National Laboratory"/>
            <person name="Hensen N."/>
            <person name="Bonometti L."/>
            <person name="Westerberg I."/>
            <person name="Brannstrom I.O."/>
            <person name="Guillou S."/>
            <person name="Cros-Aarteil S."/>
            <person name="Calhoun S."/>
            <person name="Haridas S."/>
            <person name="Kuo A."/>
            <person name="Mondo S."/>
            <person name="Pangilinan J."/>
            <person name="Riley R."/>
            <person name="Labutti K."/>
            <person name="Andreopoulos B."/>
            <person name="Lipzen A."/>
            <person name="Chen C."/>
            <person name="Yanf M."/>
            <person name="Daum C."/>
            <person name="Ng V."/>
            <person name="Clum A."/>
            <person name="Steindorff A."/>
            <person name="Ohm R."/>
            <person name="Martin F."/>
            <person name="Silar P."/>
            <person name="Natvig D."/>
            <person name="Lalanne C."/>
            <person name="Gautier V."/>
            <person name="Ament-Velasquez S.L."/>
            <person name="Kruys A."/>
            <person name="Hutchinson M.I."/>
            <person name="Powell A.J."/>
            <person name="Barry K."/>
            <person name="Miller A.N."/>
            <person name="Grigoriev I.V."/>
            <person name="Debuchy R."/>
            <person name="Gladieux P."/>
            <person name="Thoren M.H."/>
            <person name="Johannesson H."/>
        </authorList>
    </citation>
    <scope>NUCLEOTIDE SEQUENCE</scope>
    <source>
        <strain evidence="3">8032-3</strain>
    </source>
</reference>
<accession>A0AAJ0C145</accession>
<evidence type="ECO:0000313" key="3">
    <source>
        <dbReference type="EMBL" id="KAK1768218.1"/>
    </source>
</evidence>
<feature type="region of interest" description="Disordered" evidence="1">
    <location>
        <begin position="159"/>
        <end position="178"/>
    </location>
</feature>
<dbReference type="Proteomes" id="UP001244011">
    <property type="component" value="Unassembled WGS sequence"/>
</dbReference>
<evidence type="ECO:0000256" key="2">
    <source>
        <dbReference type="SAM" id="Phobius"/>
    </source>
</evidence>
<evidence type="ECO:0000313" key="4">
    <source>
        <dbReference type="Proteomes" id="UP001244011"/>
    </source>
</evidence>
<dbReference type="RefSeq" id="XP_060284431.1">
    <property type="nucleotide sequence ID" value="XM_060425292.1"/>
</dbReference>
<keyword evidence="2" id="KW-0472">Membrane</keyword>
<dbReference type="GeneID" id="85308479"/>